<protein>
    <submittedName>
        <fullName evidence="1">Uncharacterized protein</fullName>
    </submittedName>
</protein>
<dbReference type="AlphaFoldDB" id="A0A6A4PR51"/>
<keyword evidence="2" id="KW-1185">Reference proteome</keyword>
<reference evidence="2" key="1">
    <citation type="journal article" date="2020" name="Nat. Commun.">
        <title>Genome sequence of the cluster root forming white lupin.</title>
        <authorList>
            <person name="Hufnagel B."/>
            <person name="Marques A."/>
            <person name="Soriano A."/>
            <person name="Marques L."/>
            <person name="Divol F."/>
            <person name="Doumas P."/>
            <person name="Sallet E."/>
            <person name="Mancinotti D."/>
            <person name="Carrere S."/>
            <person name="Marande W."/>
            <person name="Arribat S."/>
            <person name="Keller J."/>
            <person name="Huneau C."/>
            <person name="Blein T."/>
            <person name="Aime D."/>
            <person name="Laguerre M."/>
            <person name="Taylor J."/>
            <person name="Schubert V."/>
            <person name="Nelson M."/>
            <person name="Geu-Flores F."/>
            <person name="Crespi M."/>
            <person name="Gallardo-Guerrero K."/>
            <person name="Delaux P.-M."/>
            <person name="Salse J."/>
            <person name="Berges H."/>
            <person name="Guyot R."/>
            <person name="Gouzy J."/>
            <person name="Peret B."/>
        </authorList>
    </citation>
    <scope>NUCLEOTIDE SEQUENCE [LARGE SCALE GENOMIC DNA]</scope>
    <source>
        <strain evidence="2">cv. Amiga</strain>
    </source>
</reference>
<dbReference type="Proteomes" id="UP000447434">
    <property type="component" value="Chromosome 11"/>
</dbReference>
<sequence>MMGVQTKIIGWCGIDCIFNCLILECRAAIIIWRVNFVRERRISMFSLCSHVKL</sequence>
<proteinExistence type="predicted"/>
<evidence type="ECO:0000313" key="1">
    <source>
        <dbReference type="EMBL" id="KAE9604111.1"/>
    </source>
</evidence>
<name>A0A6A4PR51_LUPAL</name>
<comment type="caution">
    <text evidence="1">The sequence shown here is derived from an EMBL/GenBank/DDBJ whole genome shotgun (WGS) entry which is preliminary data.</text>
</comment>
<dbReference type="EMBL" id="WOCE01000011">
    <property type="protein sequence ID" value="KAE9604111.1"/>
    <property type="molecule type" value="Genomic_DNA"/>
</dbReference>
<accession>A0A6A4PR51</accession>
<evidence type="ECO:0000313" key="2">
    <source>
        <dbReference type="Proteomes" id="UP000447434"/>
    </source>
</evidence>
<organism evidence="1 2">
    <name type="scientific">Lupinus albus</name>
    <name type="common">White lupine</name>
    <name type="synonym">Lupinus termis</name>
    <dbReference type="NCBI Taxonomy" id="3870"/>
    <lineage>
        <taxon>Eukaryota</taxon>
        <taxon>Viridiplantae</taxon>
        <taxon>Streptophyta</taxon>
        <taxon>Embryophyta</taxon>
        <taxon>Tracheophyta</taxon>
        <taxon>Spermatophyta</taxon>
        <taxon>Magnoliopsida</taxon>
        <taxon>eudicotyledons</taxon>
        <taxon>Gunneridae</taxon>
        <taxon>Pentapetalae</taxon>
        <taxon>rosids</taxon>
        <taxon>fabids</taxon>
        <taxon>Fabales</taxon>
        <taxon>Fabaceae</taxon>
        <taxon>Papilionoideae</taxon>
        <taxon>50 kb inversion clade</taxon>
        <taxon>genistoids sensu lato</taxon>
        <taxon>core genistoids</taxon>
        <taxon>Genisteae</taxon>
        <taxon>Lupinus</taxon>
    </lineage>
</organism>
<gene>
    <name evidence="1" type="ORF">Lalb_Chr11g0067861</name>
</gene>